<dbReference type="FunFam" id="1.25.40.10:FF:000396">
    <property type="entry name" value="Pentatricopeptide repeat-containing protein At2g36730"/>
    <property type="match status" value="1"/>
</dbReference>
<feature type="repeat" description="PPR" evidence="3">
    <location>
        <begin position="110"/>
        <end position="140"/>
    </location>
</feature>
<dbReference type="Pfam" id="PF01535">
    <property type="entry name" value="PPR"/>
    <property type="match status" value="5"/>
</dbReference>
<evidence type="ECO:0000313" key="5">
    <source>
        <dbReference type="EMBL" id="KAK7246836.1"/>
    </source>
</evidence>
<organism evidence="5 6">
    <name type="scientific">Crotalaria pallida</name>
    <name type="common">Smooth rattlebox</name>
    <name type="synonym">Crotalaria striata</name>
    <dbReference type="NCBI Taxonomy" id="3830"/>
    <lineage>
        <taxon>Eukaryota</taxon>
        <taxon>Viridiplantae</taxon>
        <taxon>Streptophyta</taxon>
        <taxon>Embryophyta</taxon>
        <taxon>Tracheophyta</taxon>
        <taxon>Spermatophyta</taxon>
        <taxon>Magnoliopsida</taxon>
        <taxon>eudicotyledons</taxon>
        <taxon>Gunneridae</taxon>
        <taxon>Pentapetalae</taxon>
        <taxon>rosids</taxon>
        <taxon>fabids</taxon>
        <taxon>Fabales</taxon>
        <taxon>Fabaceae</taxon>
        <taxon>Papilionoideae</taxon>
        <taxon>50 kb inversion clade</taxon>
        <taxon>genistoids sensu lato</taxon>
        <taxon>core genistoids</taxon>
        <taxon>Crotalarieae</taxon>
        <taxon>Crotalaria</taxon>
    </lineage>
</organism>
<protein>
    <recommendedName>
        <fullName evidence="4">DYW domain-containing protein</fullName>
    </recommendedName>
</protein>
<dbReference type="Pfam" id="PF20431">
    <property type="entry name" value="E_motif"/>
    <property type="match status" value="1"/>
</dbReference>
<dbReference type="InterPro" id="IPR046960">
    <property type="entry name" value="PPR_At4g14850-like_plant"/>
</dbReference>
<dbReference type="FunFam" id="1.25.40.10:FF:000442">
    <property type="entry name" value="Pentatricopeptide repeat-containing protein At3g49710"/>
    <property type="match status" value="1"/>
</dbReference>
<dbReference type="AlphaFoldDB" id="A0AAN9E6W6"/>
<evidence type="ECO:0000256" key="1">
    <source>
        <dbReference type="ARBA" id="ARBA00006643"/>
    </source>
</evidence>
<evidence type="ECO:0000256" key="2">
    <source>
        <dbReference type="ARBA" id="ARBA00022737"/>
    </source>
</evidence>
<dbReference type="PANTHER" id="PTHR47926">
    <property type="entry name" value="PENTATRICOPEPTIDE REPEAT-CONTAINING PROTEIN"/>
    <property type="match status" value="1"/>
</dbReference>
<dbReference type="PROSITE" id="PS51375">
    <property type="entry name" value="PPR"/>
    <property type="match status" value="5"/>
</dbReference>
<dbReference type="InterPro" id="IPR046849">
    <property type="entry name" value="E2_motif"/>
</dbReference>
<keyword evidence="2" id="KW-0677">Repeat</keyword>
<comment type="caution">
    <text evidence="5">The sequence shown here is derived from an EMBL/GenBank/DDBJ whole genome shotgun (WGS) entry which is preliminary data.</text>
</comment>
<sequence length="740" mass="83084">MNQIPCSWPLPLQTFQNLLKTCISKRNLLTGKSLHALYIKASHSHINNIFISNHFTLLYSKCGSLSNAISSFNLTHHPNVFSYNTILHAYAKNSLIHLARQMFDQIPQPDLVSYNTLIAAYADRGECGQALRLFEEVRRDADHLGIDGFTVSGVITATACCDGDDVGLNLIKQLHCFAVVGGFVDAYASVSNAILTCYNRKGLLREARQVFREMGSRDEVSWNSMIVAFGQHREGSEALVLFKEMLSMGLRVDMFTMASVLTAFTCLKDLVGGKQFHAMMIKKGFHRNSHVGSGLIDLYSKCATSCSGMLDCRKVFEDIPAPDSVLWNTMISGYSQNEDLSEDALCCFRKMQHVGFRPDDCSFVCVIRACSNLSSPSVGKQVHALAMKSDIPHNRVSVNNAFIAMYSKCGNLKDARRLFDMMPEQNTVSLNSMIAGYAQHGMEVESLQLFQLMLQKDITPNRITFVSVLSACAHTGKVEEGQLYFNMMKEKFGIEPEAEHYSCMIDLLGRAGKLKEAERIIETMPFNPGSFEWAALLGACRKHGNVELAMKAAKEFLKLEPCNAFPYVMLSNMYASAGRWEDAATVKRLMRERGVKKKPGCSWIEINKKVHVFVAEDTSHPMIKEIHEYMKEMLMKMKQAGYVPDIRWALVKDDDEEAAAAEEEKERRLLYHSEKLAVAFGLISTEEGVPILVVKNLRICGDCHNAIKLISAIAGREITVRDTHRFHCFKEGQCSCRDYW</sequence>
<dbReference type="InterPro" id="IPR002885">
    <property type="entry name" value="PPR_rpt"/>
</dbReference>
<feature type="repeat" description="PPR" evidence="3">
    <location>
        <begin position="426"/>
        <end position="460"/>
    </location>
</feature>
<dbReference type="FunFam" id="1.25.40.10:FF:000351">
    <property type="entry name" value="Pentatricopeptide repeat-containing protein"/>
    <property type="match status" value="1"/>
</dbReference>
<evidence type="ECO:0000259" key="4">
    <source>
        <dbReference type="Pfam" id="PF14432"/>
    </source>
</evidence>
<dbReference type="FunFam" id="1.25.40.10:FF:000031">
    <property type="entry name" value="Pentatricopeptide repeat-containing protein mitochondrial"/>
    <property type="match status" value="1"/>
</dbReference>
<evidence type="ECO:0000256" key="3">
    <source>
        <dbReference type="PROSITE-ProRule" id="PRU00708"/>
    </source>
</evidence>
<reference evidence="5 6" key="1">
    <citation type="submission" date="2024-01" db="EMBL/GenBank/DDBJ databases">
        <title>The genomes of 5 underutilized Papilionoideae crops provide insights into root nodulation and disease resistanc.</title>
        <authorList>
            <person name="Yuan L."/>
        </authorList>
    </citation>
    <scope>NUCLEOTIDE SEQUENCE [LARGE SCALE GENOMIC DNA]</scope>
    <source>
        <strain evidence="5">ZHUSHIDOU_FW_LH</strain>
        <tissue evidence="5">Leaf</tissue>
    </source>
</reference>
<dbReference type="SUPFAM" id="SSF48452">
    <property type="entry name" value="TPR-like"/>
    <property type="match status" value="1"/>
</dbReference>
<dbReference type="InterPro" id="IPR046848">
    <property type="entry name" value="E_motif"/>
</dbReference>
<dbReference type="GO" id="GO:0008270">
    <property type="term" value="F:zinc ion binding"/>
    <property type="evidence" value="ECO:0007669"/>
    <property type="project" value="InterPro"/>
</dbReference>
<feature type="repeat" description="PPR" evidence="3">
    <location>
        <begin position="563"/>
        <end position="597"/>
    </location>
</feature>
<dbReference type="InterPro" id="IPR011990">
    <property type="entry name" value="TPR-like_helical_dom_sf"/>
</dbReference>
<comment type="similarity">
    <text evidence="1">Belongs to the PPR family. PCMP-H subfamily.</text>
</comment>
<dbReference type="Pfam" id="PF14432">
    <property type="entry name" value="DYW_deaminase"/>
    <property type="match status" value="1"/>
</dbReference>
<feature type="repeat" description="PPR" evidence="3">
    <location>
        <begin position="323"/>
        <end position="358"/>
    </location>
</feature>
<dbReference type="Gene3D" id="1.25.40.10">
    <property type="entry name" value="Tetratricopeptide repeat domain"/>
    <property type="match status" value="4"/>
</dbReference>
<dbReference type="FunFam" id="1.25.40.10:FF:000366">
    <property type="entry name" value="Pentatricopeptide (PPR) repeat-containing protein"/>
    <property type="match status" value="1"/>
</dbReference>
<dbReference type="Pfam" id="PF20430">
    <property type="entry name" value="Eplus_motif"/>
    <property type="match status" value="1"/>
</dbReference>
<dbReference type="GO" id="GO:0009451">
    <property type="term" value="P:RNA modification"/>
    <property type="evidence" value="ECO:0007669"/>
    <property type="project" value="InterPro"/>
</dbReference>
<gene>
    <name evidence="5" type="ORF">RIF29_41706</name>
</gene>
<dbReference type="NCBIfam" id="TIGR00756">
    <property type="entry name" value="PPR"/>
    <property type="match status" value="6"/>
</dbReference>
<dbReference type="EMBL" id="JAYWIO010000008">
    <property type="protein sequence ID" value="KAK7246836.1"/>
    <property type="molecule type" value="Genomic_DNA"/>
</dbReference>
<accession>A0AAN9E6W6</accession>
<dbReference type="InterPro" id="IPR032867">
    <property type="entry name" value="DYW_dom"/>
</dbReference>
<name>A0AAN9E6W6_CROPI</name>
<dbReference type="PANTHER" id="PTHR47926:SF505">
    <property type="entry name" value="PENTATRICOPEPTIDE REPEAT (PPR) SUPERFAMILY PROTEIN"/>
    <property type="match status" value="1"/>
</dbReference>
<dbReference type="Pfam" id="PF13041">
    <property type="entry name" value="PPR_2"/>
    <property type="match status" value="3"/>
</dbReference>
<proteinExistence type="inferred from homology"/>
<feature type="domain" description="DYW" evidence="4">
    <location>
        <begin position="641"/>
        <end position="740"/>
    </location>
</feature>
<keyword evidence="6" id="KW-1185">Reference proteome</keyword>
<dbReference type="GO" id="GO:0003723">
    <property type="term" value="F:RNA binding"/>
    <property type="evidence" value="ECO:0007669"/>
    <property type="project" value="InterPro"/>
</dbReference>
<feature type="repeat" description="PPR" evidence="3">
    <location>
        <begin position="218"/>
        <end position="252"/>
    </location>
</feature>
<dbReference type="Proteomes" id="UP001372338">
    <property type="component" value="Unassembled WGS sequence"/>
</dbReference>
<evidence type="ECO:0000313" key="6">
    <source>
        <dbReference type="Proteomes" id="UP001372338"/>
    </source>
</evidence>